<protein>
    <submittedName>
        <fullName evidence="4">EAL domain-containing protein</fullName>
    </submittedName>
</protein>
<feature type="region of interest" description="Disordered" evidence="1">
    <location>
        <begin position="140"/>
        <end position="161"/>
    </location>
</feature>
<dbReference type="AlphaFoldDB" id="A0A4D7QJZ3"/>
<evidence type="ECO:0000313" key="4">
    <source>
        <dbReference type="EMBL" id="QCK86029.1"/>
    </source>
</evidence>
<name>A0A4D7QJZ3_9HYPH</name>
<dbReference type="InterPro" id="IPR001633">
    <property type="entry name" value="EAL_dom"/>
</dbReference>
<keyword evidence="2" id="KW-0472">Membrane</keyword>
<keyword evidence="5" id="KW-1185">Reference proteome</keyword>
<dbReference type="Proteomes" id="UP000298588">
    <property type="component" value="Chromosome"/>
</dbReference>
<dbReference type="CDD" id="cd01948">
    <property type="entry name" value="EAL"/>
    <property type="match status" value="1"/>
</dbReference>
<keyword evidence="2" id="KW-0812">Transmembrane</keyword>
<keyword evidence="2" id="KW-1133">Transmembrane helix</keyword>
<evidence type="ECO:0000259" key="3">
    <source>
        <dbReference type="PROSITE" id="PS50883"/>
    </source>
</evidence>
<dbReference type="OrthoDB" id="7178689at2"/>
<dbReference type="InterPro" id="IPR050706">
    <property type="entry name" value="Cyclic-di-GMP_PDE-like"/>
</dbReference>
<dbReference type="InterPro" id="IPR035919">
    <property type="entry name" value="EAL_sf"/>
</dbReference>
<dbReference type="KEGG" id="paqt:E8L99_09815"/>
<sequence length="535" mass="57273">MPRSGSFFVALCMTAIAASVAALCFLAGGVELGYALAIGFALLLAMVIGHLGALQSGSRQMIEARLADLSRSTGEFGRDMAELSSRLDRFETSMLDRTLAATEPMAEEIGELGALVKQFAETLQVHEAAIVRATAAPAMAPQSQPAAQQPAPQPAYQPVAEPAPRMAPPAPPVPVMQRYGEALRQRLDPVPPAPRRASAPDPTLPDIFAGMTRDDALSIVDEAIAAKRYDLFLQPIVTLPQRKVRWYQASVRLRSADGAVLQPADYRELAEGTGLMPALDAETLARCIQVVRRLTSRNRDVGLVCDLSGASLADAAFSNEMVESLDAARSVAGSLVLSFRHDALRAMSPLDIETLKSLMDYGFRFSLHGVGDLRIEPRDLAEKGFRQVKVPAELMLSRGQDVSLAIHPADLPSLFARYGIELIVDDIESEQMVVDLLDYDVKFGQGVLFSPPRPVRAEVLAGAEPAGIPPTQASAQPTLSRAPRTEPRPDPRPAPQGPQSIGAAALAAGAVPQARDQRRPAGIGQGLRALIRDRS</sequence>
<reference evidence="4 5" key="1">
    <citation type="submission" date="2019-04" db="EMBL/GenBank/DDBJ databases">
        <title>Phreatobacter aquaticus sp. nov.</title>
        <authorList>
            <person name="Choi A."/>
            <person name="Baek K."/>
        </authorList>
    </citation>
    <scope>NUCLEOTIDE SEQUENCE [LARGE SCALE GENOMIC DNA]</scope>
    <source>
        <strain evidence="4 5">NMCR1094</strain>
    </source>
</reference>
<dbReference type="SMART" id="SM00052">
    <property type="entry name" value="EAL"/>
    <property type="match status" value="1"/>
</dbReference>
<dbReference type="EMBL" id="CP039865">
    <property type="protein sequence ID" value="QCK86029.1"/>
    <property type="molecule type" value="Genomic_DNA"/>
</dbReference>
<organism evidence="4 5">
    <name type="scientific">Phreatobacter aquaticus</name>
    <dbReference type="NCBI Taxonomy" id="2570229"/>
    <lineage>
        <taxon>Bacteria</taxon>
        <taxon>Pseudomonadati</taxon>
        <taxon>Pseudomonadota</taxon>
        <taxon>Alphaproteobacteria</taxon>
        <taxon>Hyphomicrobiales</taxon>
        <taxon>Phreatobacteraceae</taxon>
        <taxon>Phreatobacter</taxon>
    </lineage>
</organism>
<evidence type="ECO:0000256" key="1">
    <source>
        <dbReference type="SAM" id="MobiDB-lite"/>
    </source>
</evidence>
<dbReference type="PROSITE" id="PS50883">
    <property type="entry name" value="EAL"/>
    <property type="match status" value="1"/>
</dbReference>
<feature type="domain" description="EAL" evidence="3">
    <location>
        <begin position="213"/>
        <end position="466"/>
    </location>
</feature>
<dbReference type="PANTHER" id="PTHR33121">
    <property type="entry name" value="CYCLIC DI-GMP PHOSPHODIESTERASE PDEF"/>
    <property type="match status" value="1"/>
</dbReference>
<evidence type="ECO:0000313" key="5">
    <source>
        <dbReference type="Proteomes" id="UP000298588"/>
    </source>
</evidence>
<dbReference type="Pfam" id="PF00563">
    <property type="entry name" value="EAL"/>
    <property type="match status" value="1"/>
</dbReference>
<accession>A0A4D7QJZ3</accession>
<evidence type="ECO:0000256" key="2">
    <source>
        <dbReference type="SAM" id="Phobius"/>
    </source>
</evidence>
<gene>
    <name evidence="4" type="ORF">E8L99_09815</name>
</gene>
<dbReference type="Gene3D" id="3.20.20.450">
    <property type="entry name" value="EAL domain"/>
    <property type="match status" value="1"/>
</dbReference>
<dbReference type="PANTHER" id="PTHR33121:SF79">
    <property type="entry name" value="CYCLIC DI-GMP PHOSPHODIESTERASE PDED-RELATED"/>
    <property type="match status" value="1"/>
</dbReference>
<proteinExistence type="predicted"/>
<dbReference type="SUPFAM" id="SSF141868">
    <property type="entry name" value="EAL domain-like"/>
    <property type="match status" value="1"/>
</dbReference>
<feature type="region of interest" description="Disordered" evidence="1">
    <location>
        <begin position="464"/>
        <end position="535"/>
    </location>
</feature>
<dbReference type="GO" id="GO:0071111">
    <property type="term" value="F:cyclic-guanylate-specific phosphodiesterase activity"/>
    <property type="evidence" value="ECO:0007669"/>
    <property type="project" value="InterPro"/>
</dbReference>
<feature type="transmembrane region" description="Helical" evidence="2">
    <location>
        <begin position="32"/>
        <end position="54"/>
    </location>
</feature>